<dbReference type="EMBL" id="ABJB011124687">
    <property type="status" value="NOT_ANNOTATED_CDS"/>
    <property type="molecule type" value="Genomic_DNA"/>
</dbReference>
<feature type="compositionally biased region" description="Low complexity" evidence="1">
    <location>
        <begin position="102"/>
        <end position="118"/>
    </location>
</feature>
<organism>
    <name type="scientific">Ixodes scapularis</name>
    <name type="common">Black-legged tick</name>
    <name type="synonym">Deer tick</name>
    <dbReference type="NCBI Taxonomy" id="6945"/>
    <lineage>
        <taxon>Eukaryota</taxon>
        <taxon>Metazoa</taxon>
        <taxon>Ecdysozoa</taxon>
        <taxon>Arthropoda</taxon>
        <taxon>Chelicerata</taxon>
        <taxon>Arachnida</taxon>
        <taxon>Acari</taxon>
        <taxon>Parasitiformes</taxon>
        <taxon>Ixodida</taxon>
        <taxon>Ixodoidea</taxon>
        <taxon>Ixodidae</taxon>
        <taxon>Ixodinae</taxon>
        <taxon>Ixodes</taxon>
    </lineage>
</organism>
<evidence type="ECO:0000313" key="4">
    <source>
        <dbReference type="Proteomes" id="UP000001555"/>
    </source>
</evidence>
<dbReference type="Proteomes" id="UP000001555">
    <property type="component" value="Unassembled WGS sequence"/>
</dbReference>
<protein>
    <submittedName>
        <fullName evidence="2 3">Uncharacterized protein</fullName>
    </submittedName>
</protein>
<sequence>TTCGVSVRMANISSRNKLQVPLTNARGNGARYQPQPSKPADAATTTRTAISAAATARCGVLWESERSLGFIGAFFLPAPWAPRNPRSHSRRPCPKKRPKVPPASAEAKYSASSENNET</sequence>
<keyword evidence="4" id="KW-1185">Reference proteome</keyword>
<evidence type="ECO:0000256" key="1">
    <source>
        <dbReference type="SAM" id="MobiDB-lite"/>
    </source>
</evidence>
<dbReference type="HOGENOM" id="CLU_2078899_0_0_1"/>
<reference evidence="3" key="2">
    <citation type="submission" date="2020-05" db="UniProtKB">
        <authorList>
            <consortium name="EnsemblMetazoa"/>
        </authorList>
    </citation>
    <scope>IDENTIFICATION</scope>
    <source>
        <strain evidence="3">wikel</strain>
    </source>
</reference>
<feature type="non-terminal residue" evidence="2">
    <location>
        <position position="1"/>
    </location>
</feature>
<name>B7Q5T7_IXOSC</name>
<reference evidence="2 4" key="1">
    <citation type="submission" date="2008-03" db="EMBL/GenBank/DDBJ databases">
        <title>Annotation of Ixodes scapularis.</title>
        <authorList>
            <consortium name="Ixodes scapularis Genome Project Consortium"/>
            <person name="Caler E."/>
            <person name="Hannick L.I."/>
            <person name="Bidwell S."/>
            <person name="Joardar V."/>
            <person name="Thiagarajan M."/>
            <person name="Amedeo P."/>
            <person name="Galinsky K.J."/>
            <person name="Schobel S."/>
            <person name="Inman J."/>
            <person name="Hostetler J."/>
            <person name="Miller J."/>
            <person name="Hammond M."/>
            <person name="Megy K."/>
            <person name="Lawson D."/>
            <person name="Kodira C."/>
            <person name="Sutton G."/>
            <person name="Meyer J."/>
            <person name="Hill C.A."/>
            <person name="Birren B."/>
            <person name="Nene V."/>
            <person name="Collins F."/>
            <person name="Alarcon-Chaidez F."/>
            <person name="Wikel S."/>
            <person name="Strausberg R."/>
        </authorList>
    </citation>
    <scope>NUCLEOTIDE SEQUENCE [LARGE SCALE GENOMIC DNA]</scope>
    <source>
        <strain evidence="4">Wikel</strain>
        <strain evidence="2">Wikel colony</strain>
    </source>
</reference>
<dbReference type="VEuPathDB" id="VectorBase:ISCW020996"/>
<feature type="non-terminal residue" evidence="2">
    <location>
        <position position="118"/>
    </location>
</feature>
<dbReference type="AlphaFoldDB" id="B7Q5T7"/>
<dbReference type="PaxDb" id="6945-B7Q5T7"/>
<dbReference type="VEuPathDB" id="VectorBase:ISCI020996"/>
<feature type="region of interest" description="Disordered" evidence="1">
    <location>
        <begin position="24"/>
        <end position="44"/>
    </location>
</feature>
<evidence type="ECO:0000313" key="2">
    <source>
        <dbReference type="EMBL" id="EEC14209.1"/>
    </source>
</evidence>
<accession>B7Q5T7</accession>
<dbReference type="EMBL" id="DS863226">
    <property type="protein sequence ID" value="EEC14209.1"/>
    <property type="molecule type" value="Genomic_DNA"/>
</dbReference>
<dbReference type="EnsemblMetazoa" id="ISCW020996-RA">
    <property type="protein sequence ID" value="ISCW020996-PA"/>
    <property type="gene ID" value="ISCW020996"/>
</dbReference>
<dbReference type="InParanoid" id="B7Q5T7"/>
<evidence type="ECO:0000313" key="3">
    <source>
        <dbReference type="EnsemblMetazoa" id="ISCW020996-PA"/>
    </source>
</evidence>
<feature type="compositionally biased region" description="Basic residues" evidence="1">
    <location>
        <begin position="85"/>
        <end position="99"/>
    </location>
</feature>
<feature type="region of interest" description="Disordered" evidence="1">
    <location>
        <begin position="78"/>
        <end position="118"/>
    </location>
</feature>
<proteinExistence type="predicted"/>
<gene>
    <name evidence="2" type="ORF">IscW_ISCW020996</name>
</gene>